<dbReference type="AlphaFoldDB" id="A0AAE3ETS2"/>
<dbReference type="SUPFAM" id="SSF52317">
    <property type="entry name" value="Class I glutamine amidotransferase-like"/>
    <property type="match status" value="1"/>
</dbReference>
<comment type="similarity">
    <text evidence="2 7">Belongs to the peptidase M14 family.</text>
</comment>
<comment type="caution">
    <text evidence="9">The sequence shown here is derived from an EMBL/GenBank/DDBJ whole genome shotgun (WGS) entry which is preliminary data.</text>
</comment>
<dbReference type="CDD" id="cd06238">
    <property type="entry name" value="M14-like"/>
    <property type="match status" value="1"/>
</dbReference>
<dbReference type="RefSeq" id="WP_317901972.1">
    <property type="nucleotide sequence ID" value="NZ_JAIRBC010000010.1"/>
</dbReference>
<dbReference type="Pfam" id="PF00246">
    <property type="entry name" value="Peptidase_M14"/>
    <property type="match status" value="1"/>
</dbReference>
<comment type="caution">
    <text evidence="7">Lacks conserved residue(s) required for the propagation of feature annotation.</text>
</comment>
<comment type="cofactor">
    <cofactor evidence="1">
        <name>Zn(2+)</name>
        <dbReference type="ChEBI" id="CHEBI:29105"/>
    </cofactor>
</comment>
<dbReference type="EMBL" id="JAIRBC010000010">
    <property type="protein sequence ID" value="MCG2460823.1"/>
    <property type="molecule type" value="Genomic_DNA"/>
</dbReference>
<protein>
    <submittedName>
        <fullName evidence="9">Zinc carboxypeptidase</fullName>
    </submittedName>
</protein>
<dbReference type="GO" id="GO:0008270">
    <property type="term" value="F:zinc ion binding"/>
    <property type="evidence" value="ECO:0007669"/>
    <property type="project" value="InterPro"/>
</dbReference>
<keyword evidence="4" id="KW-0378">Hydrolase</keyword>
<dbReference type="PANTHER" id="PTHR11705:SF143">
    <property type="entry name" value="SLL0236 PROTEIN"/>
    <property type="match status" value="1"/>
</dbReference>
<evidence type="ECO:0000256" key="3">
    <source>
        <dbReference type="ARBA" id="ARBA00022670"/>
    </source>
</evidence>
<evidence type="ECO:0000256" key="2">
    <source>
        <dbReference type="ARBA" id="ARBA00005988"/>
    </source>
</evidence>
<reference evidence="9" key="1">
    <citation type="submission" date="2023-02" db="EMBL/GenBank/DDBJ databases">
        <title>Genome of Flavobacteriaceae gen. nov. sp. strain F89.</title>
        <authorList>
            <person name="Wang Y."/>
        </authorList>
    </citation>
    <scope>NUCLEOTIDE SEQUENCE</scope>
    <source>
        <strain evidence="9">F89</strain>
    </source>
</reference>
<evidence type="ECO:0000313" key="10">
    <source>
        <dbReference type="Proteomes" id="UP001200642"/>
    </source>
</evidence>
<proteinExistence type="inferred from homology"/>
<keyword evidence="9" id="KW-0121">Carboxypeptidase</keyword>
<dbReference type="SMART" id="SM00631">
    <property type="entry name" value="Zn_pept"/>
    <property type="match status" value="1"/>
</dbReference>
<keyword evidence="6" id="KW-0482">Metalloprotease</keyword>
<keyword evidence="10" id="KW-1185">Reference proteome</keyword>
<dbReference type="PROSITE" id="PS52035">
    <property type="entry name" value="PEPTIDASE_M14"/>
    <property type="match status" value="1"/>
</dbReference>
<evidence type="ECO:0000313" key="9">
    <source>
        <dbReference type="EMBL" id="MCG2460823.1"/>
    </source>
</evidence>
<evidence type="ECO:0000256" key="7">
    <source>
        <dbReference type="PROSITE-ProRule" id="PRU01379"/>
    </source>
</evidence>
<feature type="domain" description="Peptidase M14" evidence="8">
    <location>
        <begin position="35"/>
        <end position="341"/>
    </location>
</feature>
<dbReference type="InterPro" id="IPR029062">
    <property type="entry name" value="Class_I_gatase-like"/>
</dbReference>
<dbReference type="Proteomes" id="UP001200642">
    <property type="component" value="Unassembled WGS sequence"/>
</dbReference>
<evidence type="ECO:0000256" key="1">
    <source>
        <dbReference type="ARBA" id="ARBA00001947"/>
    </source>
</evidence>
<dbReference type="Gene3D" id="3.40.630.10">
    <property type="entry name" value="Zn peptidases"/>
    <property type="match status" value="1"/>
</dbReference>
<evidence type="ECO:0000256" key="6">
    <source>
        <dbReference type="ARBA" id="ARBA00023049"/>
    </source>
</evidence>
<accession>A0AAE3ETS2</accession>
<dbReference type="SUPFAM" id="SSF53187">
    <property type="entry name" value="Zn-dependent exopeptidases"/>
    <property type="match status" value="1"/>
</dbReference>
<name>A0AAE3ETS2_9FLAO</name>
<sequence>MRHLLLAFFLVQALFSFSQEIKSPSEFLGYGLGTQFTRYHQVIDYYRYLSQVASDRVQLEAYGKTYEQRPLVIAVVTSANNMQHLEEIRREHLPKINKNTTAENGSNAIVWLSYNVHGNESSGTEASMQTIYELLVHKSEYLDNTVVIIDPCLNPDGRERYVNWYYQFRNTPNIMDPNSKEHHEGWLSGRTNHYMFDLNRDWAWATQAETQQRLKVYNSWLPHVHADFHEQGVDKAYYFAPAAEPFHEVITDFQREFQAITATNHAKYFDTNGWPYFTQEVFDLFYPSYGDTYPTYNGSIGMTYEQGGSGHAGLGVLRTNGDTLTLKERIAHHLVTGLSTVEVASKNSERLNKEFEKFYQPKNYTYKSYLLNGNPDKIEALTQLLDRHEIGYGWGKEGIEEGFDYNTSKQGHMATSSQTLIVNSNQTKGTLVKVLFEPRAKLSDSLTYDITAWSLPYAYGLDALACEKLVPEKMAKNTKTGRRPLNPDAHAFVTEWKSIKDARFLTDLLKRNIRVRLASKSFKMNGEHFGPGSLIISRSDNAHNPDFLITLDKMAKKNEVSPKPMTDPEGNGQVLKIDETKGIHDIRIAVLSGAPTDPLAFGEVWHFFEQQLHYPITVLNSDYFRWVDLSLYDVLILPDGDYGNFFNKEQMKYLKKWMQTGGKTIAMGGAIKAISREKDFGITPIIERKGQEGNRTYGRSERDEIKDEITGAIFKTKVDNLQPLAYGYGDTYFSLKLGNDAYPYLKEGNVAYINKREAEPVSGFAGSEARKRMERTLVFGVERYGKGNIVYMVDDPLFRGFWINGQLLFANALFMVGE</sequence>
<keyword evidence="3" id="KW-0645">Protease</keyword>
<dbReference type="InterPro" id="IPR000834">
    <property type="entry name" value="Peptidase_M14"/>
</dbReference>
<gene>
    <name evidence="9" type="ORF">K8352_08685</name>
</gene>
<keyword evidence="5" id="KW-0862">Zinc</keyword>
<dbReference type="GO" id="GO:0004181">
    <property type="term" value="F:metallocarboxypeptidase activity"/>
    <property type="evidence" value="ECO:0007669"/>
    <property type="project" value="InterPro"/>
</dbReference>
<dbReference type="PANTHER" id="PTHR11705">
    <property type="entry name" value="PROTEASE FAMILY M14 CARBOXYPEPTIDASE A,B"/>
    <property type="match status" value="1"/>
</dbReference>
<dbReference type="GO" id="GO:0005615">
    <property type="term" value="C:extracellular space"/>
    <property type="evidence" value="ECO:0007669"/>
    <property type="project" value="TreeGrafter"/>
</dbReference>
<dbReference type="GO" id="GO:0006508">
    <property type="term" value="P:proteolysis"/>
    <property type="evidence" value="ECO:0007669"/>
    <property type="project" value="UniProtKB-KW"/>
</dbReference>
<evidence type="ECO:0000256" key="4">
    <source>
        <dbReference type="ARBA" id="ARBA00022801"/>
    </source>
</evidence>
<evidence type="ECO:0000259" key="8">
    <source>
        <dbReference type="PROSITE" id="PS52035"/>
    </source>
</evidence>
<evidence type="ECO:0000256" key="5">
    <source>
        <dbReference type="ARBA" id="ARBA00022833"/>
    </source>
</evidence>
<organism evidence="9 10">
    <name type="scientific">Cerina litoralis</name>
    <dbReference type="NCBI Taxonomy" id="2874477"/>
    <lineage>
        <taxon>Bacteria</taxon>
        <taxon>Pseudomonadati</taxon>
        <taxon>Bacteroidota</taxon>
        <taxon>Flavobacteriia</taxon>
        <taxon>Flavobacteriales</taxon>
        <taxon>Flavobacteriaceae</taxon>
        <taxon>Cerina</taxon>
    </lineage>
</organism>